<gene>
    <name evidence="4" type="primary">MYN1_Chr_333</name>
    <name evidence="2" type="ORF">PCKR_383</name>
    <name evidence="3" type="ORF">PFK_383</name>
    <name evidence="4" type="ORF">PMYN1_Chma341</name>
</gene>
<keyword evidence="2" id="KW-0934">Plastid</keyword>
<dbReference type="SUPFAM" id="SSF56322">
    <property type="entry name" value="ADC synthase"/>
    <property type="match status" value="1"/>
</dbReference>
<dbReference type="PANTHER" id="PTHR11236">
    <property type="entry name" value="AMINOBENZOATE/ANTHRANILATE SYNTHASE"/>
    <property type="match status" value="1"/>
</dbReference>
<protein>
    <submittedName>
        <fullName evidence="4">Possible p-aminobenzoate synthetase</fullName>
    </submittedName>
    <submittedName>
        <fullName evidence="2">Putative p-aminobenzoate synthetase</fullName>
    </submittedName>
</protein>
<organism evidence="2">
    <name type="scientific">Paulinella micropora</name>
    <dbReference type="NCBI Taxonomy" id="1928728"/>
    <lineage>
        <taxon>Eukaryota</taxon>
        <taxon>Sar</taxon>
        <taxon>Rhizaria</taxon>
        <taxon>Cercozoa</taxon>
        <taxon>Imbricatea</taxon>
        <taxon>Silicofilosea</taxon>
        <taxon>Euglyphida</taxon>
        <taxon>Paulinellidae</taxon>
        <taxon>Paulinella</taxon>
    </lineage>
</organism>
<evidence type="ECO:0000259" key="1">
    <source>
        <dbReference type="Pfam" id="PF00425"/>
    </source>
</evidence>
<dbReference type="EMBL" id="LC490351">
    <property type="protein sequence ID" value="BBL86150.1"/>
    <property type="molecule type" value="Genomic_DNA"/>
</dbReference>
<dbReference type="Pfam" id="PF00425">
    <property type="entry name" value="Chorismate_bind"/>
    <property type="match status" value="1"/>
</dbReference>
<evidence type="ECO:0000313" key="4">
    <source>
        <dbReference type="EMBL" id="BBL86150.1"/>
    </source>
</evidence>
<dbReference type="GO" id="GO:0046820">
    <property type="term" value="F:4-amino-4-deoxychorismate synthase activity"/>
    <property type="evidence" value="ECO:0007669"/>
    <property type="project" value="TreeGrafter"/>
</dbReference>
<dbReference type="EMBL" id="KY124271">
    <property type="protein sequence ID" value="AQX44936.1"/>
    <property type="molecule type" value="Genomic_DNA"/>
</dbReference>
<reference evidence="4 5" key="2">
    <citation type="submission" date="2019-06" db="EMBL/GenBank/DDBJ databases">
        <title>A hidden player of endosymbiotic evolution: DNA virus triggered massive gene transfer.</title>
        <authorList>
            <person name="Matsuo M."/>
            <person name="Katahata A."/>
            <person name="Tachikawa M."/>
            <person name="Minakuchi Y."/>
            <person name="Noguchi H."/>
            <person name="Toyoda A."/>
            <person name="Fujiyama A."/>
            <person name="Suzuki Y."/>
            <person name="Satoh S."/>
            <person name="Nakayama T."/>
            <person name="Kamikawa R."/>
            <person name="Nomura M."/>
            <person name="Inagaki Y."/>
            <person name="Ishida K."/>
            <person name="Obokata J."/>
        </authorList>
    </citation>
    <scope>NUCLEOTIDE SEQUENCE [LARGE SCALE GENOMIC DNA]</scope>
    <source>
        <strain evidence="4 5">MYN1</strain>
    </source>
</reference>
<dbReference type="PANTHER" id="PTHR11236:SF50">
    <property type="entry name" value="AMINODEOXYCHORISMATE SYNTHASE COMPONENT 1"/>
    <property type="match status" value="1"/>
</dbReference>
<dbReference type="Gene3D" id="3.60.120.10">
    <property type="entry name" value="Anthranilate synthase"/>
    <property type="match status" value="1"/>
</dbReference>
<dbReference type="GO" id="GO:0000162">
    <property type="term" value="P:L-tryptophan biosynthetic process"/>
    <property type="evidence" value="ECO:0007669"/>
    <property type="project" value="TreeGrafter"/>
</dbReference>
<dbReference type="Proteomes" id="UP000503178">
    <property type="component" value="Chromatophore Pltd"/>
</dbReference>
<name>A0A1L5YBU1_9EUKA</name>
<feature type="domain" description="Chorismate-utilising enzyme C-terminal" evidence="1">
    <location>
        <begin position="187"/>
        <end position="442"/>
    </location>
</feature>
<evidence type="ECO:0000313" key="2">
    <source>
        <dbReference type="EMBL" id="APP88169.1"/>
    </source>
</evidence>
<evidence type="ECO:0000313" key="5">
    <source>
        <dbReference type="Proteomes" id="UP000503178"/>
    </source>
</evidence>
<evidence type="ECO:0000313" key="3">
    <source>
        <dbReference type="EMBL" id="AQX44936.1"/>
    </source>
</evidence>
<accession>A0A1L5YBU1</accession>
<keyword evidence="5" id="KW-1185">Reference proteome</keyword>
<proteinExistence type="predicted"/>
<reference evidence="2" key="1">
    <citation type="journal article" date="2017" name="Protist">
        <title>Diversity of the Photosynthetic Paulinella Species, with the Description of Paulinella micropora sp. nov. and the Chromatophore Genome Sequence for strain KR01.</title>
        <authorList>
            <person name="Lhee D."/>
            <person name="Yang E.C."/>
            <person name="Kim J.I."/>
            <person name="Nakayama T."/>
            <person name="Zuccarello G."/>
            <person name="Andersen R.A."/>
            <person name="Yoon H.S."/>
        </authorList>
    </citation>
    <scope>NUCLEOTIDE SEQUENCE</scope>
    <source>
        <strain evidence="3">FK01</strain>
        <strain evidence="2">KR01</strain>
    </source>
</reference>
<dbReference type="InterPro" id="IPR015890">
    <property type="entry name" value="Chorismate_C"/>
</dbReference>
<dbReference type="InterPro" id="IPR019999">
    <property type="entry name" value="Anth_synth_I-like"/>
</dbReference>
<dbReference type="PRINTS" id="PR00095">
    <property type="entry name" value="ANTSNTHASEI"/>
</dbReference>
<sequence>MTFVDEIDNLIMQRTILPWVDPVSLSIVLTHTLGRDGLVWLDGDYGPETRWGTLGIAPVQTVKCNGLPGNSLSQDPFQTLKKLSKHGGHWMGWLAYEAGAWIEPASHWHQPDMATLWAAWHDPILKIDYCNQELWLEGQNPERFARFHASLKIIFNNLDEKTVLRYKKNLASIPAQDWHWHTNPYVFGYQVKQLLALIADGDLFQANLTACCSVNLIKLIDPLSFYLRLRQCCPSPFGGLVISGTRFENESILSTSMERFLTVNSIGDVETKPIKGTRPRYKNLSADAESAADLISASKDRAENLMIVDLLRNDLGRVCRPGSIRVPKLLALESYERVHHLTSTVVGKIEEGQTLVELLRACWPGGSISGAPKLRAIQRLNELEPVARGPYCGSMFRLMPDGTFDSNLLIRSVMVKGQTLRAHAGCGIVADSDPAAETEELGWKLQPLIKALAGDL</sequence>
<dbReference type="EMBL" id="KX897545">
    <property type="protein sequence ID" value="APP88169.1"/>
    <property type="molecule type" value="Genomic_DNA"/>
</dbReference>
<dbReference type="AlphaFoldDB" id="A0A1L5YBU1"/>
<geneLocation type="plastid" evidence="2"/>
<dbReference type="InterPro" id="IPR005801">
    <property type="entry name" value="ADC_synthase"/>
</dbReference>